<dbReference type="PANTHER" id="PTHR33747:SF1">
    <property type="entry name" value="ADENYLATE CYCLASE-ASSOCIATED CAP C-TERMINAL DOMAIN-CONTAINING PROTEIN"/>
    <property type="match status" value="1"/>
</dbReference>
<dbReference type="AlphaFoldDB" id="A0A926HYY5"/>
<dbReference type="Pfam" id="PF02810">
    <property type="entry name" value="SEC-C"/>
    <property type="match status" value="1"/>
</dbReference>
<dbReference type="SUPFAM" id="SSF103642">
    <property type="entry name" value="Sec-C motif"/>
    <property type="match status" value="1"/>
</dbReference>
<evidence type="ECO:0000259" key="1">
    <source>
        <dbReference type="Pfam" id="PF07929"/>
    </source>
</evidence>
<accession>A0A926HYY5</accession>
<dbReference type="InterPro" id="IPR004027">
    <property type="entry name" value="SEC_C_motif"/>
</dbReference>
<protein>
    <submittedName>
        <fullName evidence="2">SEC-C domain-containing protein</fullName>
    </submittedName>
</protein>
<name>A0A926HYY5_9FIRM</name>
<keyword evidence="3" id="KW-1185">Reference proteome</keyword>
<feature type="domain" description="Plasmid pRiA4b Orf3-like" evidence="1">
    <location>
        <begin position="13"/>
        <end position="125"/>
    </location>
</feature>
<evidence type="ECO:0000313" key="2">
    <source>
        <dbReference type="EMBL" id="MBC8541594.1"/>
    </source>
</evidence>
<evidence type="ECO:0000313" key="3">
    <source>
        <dbReference type="Proteomes" id="UP000611762"/>
    </source>
</evidence>
<gene>
    <name evidence="2" type="ORF">H8698_11455</name>
</gene>
<dbReference type="RefSeq" id="WP_249313617.1">
    <property type="nucleotide sequence ID" value="NZ_JACRSU010000004.1"/>
</dbReference>
<comment type="caution">
    <text evidence="2">The sequence shown here is derived from an EMBL/GenBank/DDBJ whole genome shotgun (WGS) entry which is preliminary data.</text>
</comment>
<dbReference type="Gene3D" id="3.10.290.30">
    <property type="entry name" value="MM3350-like"/>
    <property type="match status" value="1"/>
</dbReference>
<organism evidence="2 3">
    <name type="scientific">Congzhengia minquanensis</name>
    <dbReference type="NCBI Taxonomy" id="2763657"/>
    <lineage>
        <taxon>Bacteria</taxon>
        <taxon>Bacillati</taxon>
        <taxon>Bacillota</taxon>
        <taxon>Clostridia</taxon>
        <taxon>Eubacteriales</taxon>
        <taxon>Oscillospiraceae</taxon>
        <taxon>Congzhengia</taxon>
    </lineage>
</organism>
<dbReference type="Gene3D" id="3.10.450.50">
    <property type="match status" value="1"/>
</dbReference>
<dbReference type="SUPFAM" id="SSF159941">
    <property type="entry name" value="MM3350-like"/>
    <property type="match status" value="1"/>
</dbReference>
<dbReference type="PANTHER" id="PTHR33747">
    <property type="entry name" value="UPF0225 PROTEIN SCO1677"/>
    <property type="match status" value="1"/>
</dbReference>
<dbReference type="Pfam" id="PF07929">
    <property type="entry name" value="PRiA4_ORF3"/>
    <property type="match status" value="1"/>
</dbReference>
<dbReference type="InterPro" id="IPR012912">
    <property type="entry name" value="Plasmid_pRiA4b_Orf3-like"/>
</dbReference>
<proteinExistence type="predicted"/>
<reference evidence="2" key="1">
    <citation type="submission" date="2020-08" db="EMBL/GenBank/DDBJ databases">
        <title>Genome public.</title>
        <authorList>
            <person name="Liu C."/>
            <person name="Sun Q."/>
        </authorList>
    </citation>
    <scope>NUCLEOTIDE SEQUENCE</scope>
    <source>
        <strain evidence="2">H8</strain>
    </source>
</reference>
<dbReference type="Proteomes" id="UP000611762">
    <property type="component" value="Unassembled WGS sequence"/>
</dbReference>
<dbReference type="EMBL" id="JACRSU010000004">
    <property type="protein sequence ID" value="MBC8541594.1"/>
    <property type="molecule type" value="Genomic_DNA"/>
</dbReference>
<sequence>MALSYTFSVSFKTGCYRHIKISAEAALAVFHEAIVEAFGLADGHMHVFFMNNCAWDNTCGYYCTGFLESKNPATDEVRLCDFKLEKGAQFVYIYDFGNEQRFSVKLLKSSEEETKKPILVRSKGEFFFSDLLVKGEDDEPEKKLPIHGNDRAALVHLYASAAVNLYGFVSLSTFCKIFNSQNEEQLDVKEAGELLSAGSGGEYVLYGEHLVFPAGNEVPALLEILGHETEGKPRFVPASRESFLKYLDVYYMDEPEIPEKIKAFFRPLLKSESQVFTICSEFLQMLRLDYPIQAFLGLLPQYGISPEAVGQNFTNLVIEAKNSSRIWKNKGFTPPEMARLMGTAKRILKKVGRNDPCPCGSGKKYKKCCGRNE</sequence>
<dbReference type="InterPro" id="IPR024047">
    <property type="entry name" value="MM3350-like_sf"/>
</dbReference>